<evidence type="ECO:0000256" key="1">
    <source>
        <dbReference type="SAM" id="MobiDB-lite"/>
    </source>
</evidence>
<evidence type="ECO:0000313" key="3">
    <source>
        <dbReference type="Proteomes" id="UP000614424"/>
    </source>
</evidence>
<name>A0A8J6NID4_9BACT</name>
<comment type="caution">
    <text evidence="2">The sequence shown here is derived from an EMBL/GenBank/DDBJ whole genome shotgun (WGS) entry which is preliminary data.</text>
</comment>
<feature type="region of interest" description="Disordered" evidence="1">
    <location>
        <begin position="1"/>
        <end position="34"/>
    </location>
</feature>
<accession>A0A8J6NID4</accession>
<organism evidence="2 3">
    <name type="scientific">Candidatus Desulfobia pelagia</name>
    <dbReference type="NCBI Taxonomy" id="2841692"/>
    <lineage>
        <taxon>Bacteria</taxon>
        <taxon>Pseudomonadati</taxon>
        <taxon>Thermodesulfobacteriota</taxon>
        <taxon>Desulfobulbia</taxon>
        <taxon>Desulfobulbales</taxon>
        <taxon>Desulfobulbaceae</taxon>
        <taxon>Candidatus Desulfobia</taxon>
    </lineage>
</organism>
<sequence length="222" mass="24594">MSMRSVTGIKEAHKAAQKRQDAQAAEEKGDMRQASLDLKEAKRLQDEADIYLESEQRAEIAVGNEALPQQTTGIEGHQAFCLRATLNNPSQINLDASQRRMELADNANVLPLALDMAETVDAENSIEKAICHQMAMLHDMSMKVAKEAMEEHDTVEKGRLINATTKLINTFQQGVAVLQKLKMNGQQTMVVQHQHINIDNQNGQTLVTGNVEGGQDGHKRKK</sequence>
<dbReference type="EMBL" id="JACNJZ010000208">
    <property type="protein sequence ID" value="MBC8318993.1"/>
    <property type="molecule type" value="Genomic_DNA"/>
</dbReference>
<dbReference type="Proteomes" id="UP000614424">
    <property type="component" value="Unassembled WGS sequence"/>
</dbReference>
<evidence type="ECO:0000313" key="2">
    <source>
        <dbReference type="EMBL" id="MBC8318993.1"/>
    </source>
</evidence>
<gene>
    <name evidence="2" type="ORF">H8E41_13935</name>
</gene>
<protein>
    <submittedName>
        <fullName evidence="2">Uncharacterized protein</fullName>
    </submittedName>
</protein>
<dbReference type="AlphaFoldDB" id="A0A8J6NID4"/>
<reference evidence="2 3" key="1">
    <citation type="submission" date="2020-08" db="EMBL/GenBank/DDBJ databases">
        <title>Bridging the membrane lipid divide: bacteria of the FCB group superphylum have the potential to synthesize archaeal ether lipids.</title>
        <authorList>
            <person name="Villanueva L."/>
            <person name="Von Meijenfeldt F.A.B."/>
            <person name="Westbye A.B."/>
            <person name="Yadav S."/>
            <person name="Hopmans E.C."/>
            <person name="Dutilh B.E."/>
            <person name="Sinninghe Damste J.S."/>
        </authorList>
    </citation>
    <scope>NUCLEOTIDE SEQUENCE [LARGE SCALE GENOMIC DNA]</scope>
    <source>
        <strain evidence="2">NIOZ-UU47</strain>
    </source>
</reference>
<proteinExistence type="predicted"/>
<feature type="compositionally biased region" description="Basic and acidic residues" evidence="1">
    <location>
        <begin position="10"/>
        <end position="34"/>
    </location>
</feature>